<keyword evidence="3" id="KW-1185">Reference proteome</keyword>
<gene>
    <name evidence="2" type="ORF">Q8F55_007894</name>
</gene>
<dbReference type="GeneID" id="95988937"/>
<dbReference type="RefSeq" id="XP_069206148.1">
    <property type="nucleotide sequence ID" value="XM_069356307.1"/>
</dbReference>
<dbReference type="Proteomes" id="UP001565368">
    <property type="component" value="Unassembled WGS sequence"/>
</dbReference>
<feature type="compositionally biased region" description="Low complexity" evidence="1">
    <location>
        <begin position="8"/>
        <end position="25"/>
    </location>
</feature>
<proteinExistence type="predicted"/>
<name>A0ABR3PUV1_9TREE</name>
<evidence type="ECO:0000313" key="3">
    <source>
        <dbReference type="Proteomes" id="UP001565368"/>
    </source>
</evidence>
<evidence type="ECO:0008006" key="4">
    <source>
        <dbReference type="Google" id="ProtNLM"/>
    </source>
</evidence>
<sequence>MKTEAADTPSVLSPATSSVASSTPQSKKRKAAPAKRKAAAKPKAADINGDFTPAKKAAIMERIIETGLKATNLNDLGAEFGLSHTQLRNALRSGRKGNMRDKAVAGVTAAAGASQA</sequence>
<feature type="region of interest" description="Disordered" evidence="1">
    <location>
        <begin position="1"/>
        <end position="49"/>
    </location>
</feature>
<accession>A0ABR3PUV1</accession>
<feature type="compositionally biased region" description="Basic residues" evidence="1">
    <location>
        <begin position="26"/>
        <end position="40"/>
    </location>
</feature>
<protein>
    <recommendedName>
        <fullName evidence="4">HTH psq-type domain-containing protein</fullName>
    </recommendedName>
</protein>
<organism evidence="2 3">
    <name type="scientific">Vanrija albida</name>
    <dbReference type="NCBI Taxonomy" id="181172"/>
    <lineage>
        <taxon>Eukaryota</taxon>
        <taxon>Fungi</taxon>
        <taxon>Dikarya</taxon>
        <taxon>Basidiomycota</taxon>
        <taxon>Agaricomycotina</taxon>
        <taxon>Tremellomycetes</taxon>
        <taxon>Trichosporonales</taxon>
        <taxon>Trichosporonaceae</taxon>
        <taxon>Vanrija</taxon>
    </lineage>
</organism>
<evidence type="ECO:0000256" key="1">
    <source>
        <dbReference type="SAM" id="MobiDB-lite"/>
    </source>
</evidence>
<reference evidence="2 3" key="1">
    <citation type="submission" date="2023-08" db="EMBL/GenBank/DDBJ databases">
        <title>Annotated Genome Sequence of Vanrija albida AlHP1.</title>
        <authorList>
            <person name="Herzog R."/>
        </authorList>
    </citation>
    <scope>NUCLEOTIDE SEQUENCE [LARGE SCALE GENOMIC DNA]</scope>
    <source>
        <strain evidence="2 3">AlHP1</strain>
    </source>
</reference>
<dbReference type="EMBL" id="JBBXJM010000006">
    <property type="protein sequence ID" value="KAL1406204.1"/>
    <property type="molecule type" value="Genomic_DNA"/>
</dbReference>
<evidence type="ECO:0000313" key="2">
    <source>
        <dbReference type="EMBL" id="KAL1406204.1"/>
    </source>
</evidence>
<comment type="caution">
    <text evidence="2">The sequence shown here is derived from an EMBL/GenBank/DDBJ whole genome shotgun (WGS) entry which is preliminary data.</text>
</comment>